<organism evidence="1">
    <name type="scientific">freshwater metagenome</name>
    <dbReference type="NCBI Taxonomy" id="449393"/>
    <lineage>
        <taxon>unclassified sequences</taxon>
        <taxon>metagenomes</taxon>
        <taxon>ecological metagenomes</taxon>
    </lineage>
</organism>
<dbReference type="EMBL" id="CAEZYZ010000249">
    <property type="protein sequence ID" value="CAB4760828.1"/>
    <property type="molecule type" value="Genomic_DNA"/>
</dbReference>
<proteinExistence type="predicted"/>
<sequence length="215" mass="21974">MNSVVTRRTARLCAAGLVVVTSLFTGSNAMAVGNAFVVDTAEPGSCAAGGACKVGDTGPGGGVVFFDAGTQQSWGRYLEVAPASWSGAPSDPVATWCPERKAGFTATVRTGTDIGSGAANTKAIIKACGSTSAAGVAAAYRGGGQTDWYLPSKDEVNTLFRKRAAVGGIPAKSLWSSSQSSHVATYAWGQLLVSEGRYIGSYKGYGGMVRPIRAF</sequence>
<name>A0A6J6UP91_9ZZZZ</name>
<evidence type="ECO:0000313" key="1">
    <source>
        <dbReference type="EMBL" id="CAB4760828.1"/>
    </source>
</evidence>
<gene>
    <name evidence="1" type="ORF">UFOPK2810_01339</name>
</gene>
<protein>
    <submittedName>
        <fullName evidence="1">Unannotated protein</fullName>
    </submittedName>
</protein>
<dbReference type="AlphaFoldDB" id="A0A6J6UP91"/>
<reference evidence="1" key="1">
    <citation type="submission" date="2020-05" db="EMBL/GenBank/DDBJ databases">
        <authorList>
            <person name="Chiriac C."/>
            <person name="Salcher M."/>
            <person name="Ghai R."/>
            <person name="Kavagutti S V."/>
        </authorList>
    </citation>
    <scope>NUCLEOTIDE SEQUENCE</scope>
</reference>
<accession>A0A6J6UP91</accession>